<geneLocation type="plasmid" evidence="9">
    <name>pp88_f</name>
</geneLocation>
<sequence length="479" mass="50281">MTYSPSDLTHSYIDGRWTPVTGTQCSPVINPATETPVAMLHHAGPADVEAAVAAAKRAHLAEALGSKDNRVALLERIRAGFDSRREDLAQAISLEMGAPIDLSRNAQAETFLIQLDATLDALRGFAFAETLPNGDHLIRQPTGVAGLITPWNWPIHQISLKVFAALAAGCPVVMKPSEHTPLNARIFAEILDAAGLPPGAFNLINGDGASVGAQLTDHPDVAVMSFTGSTRAGLEIGASAVRRGARCALEMGGKSPCLVFEDADLDQAMEKILAKTFPNSGQNCNAPTRILIEASAYPAAKEAAQRAAALWTLGDPAQSGDHLGPVANGRQFDHIQTLLHGAIAAGATVLCGGAGRPDGMETGYFVKPTILADVARKAEVVRQEIFGPVIVLQPFEDLDDAIAMANDSEFGLAGYVYSNDPAIQSAVIRQLDCGMVFVNGADLAPGSPFGGTKKSGIGREGGRYGVEEFLELKLVAHPA</sequence>
<protein>
    <recommendedName>
        <fullName evidence="3">aldehyde dehydrogenase (NAD(+))</fullName>
        <ecNumber evidence="3">1.2.1.3</ecNumber>
    </recommendedName>
</protein>
<reference evidence="8 9" key="1">
    <citation type="journal article" date="2017" name="Front. Microbiol.">
        <title>Phaeobacter piscinae sp. nov., a species of the Roseobacter group and potential aquaculture probiont.</title>
        <authorList>
            <person name="Sonnenschein E.C."/>
            <person name="Phippen C.B.W."/>
            <person name="Nielsen K.F."/>
            <person name="Mateiu R.V."/>
            <person name="Melchiorsen J."/>
            <person name="Gram L."/>
            <person name="Overmann J."/>
            <person name="Freese H.M."/>
        </authorList>
    </citation>
    <scope>NUCLEOTIDE SEQUENCE [LARGE SCALE GENOMIC DNA]</scope>
    <source>
        <strain evidence="8 9">P88</strain>
        <plasmid evidence="9">pp88_f</plasmid>
    </source>
</reference>
<dbReference type="Proteomes" id="UP000236447">
    <property type="component" value="Plasmid pP88_f"/>
</dbReference>
<organism evidence="8 9">
    <name type="scientific">Phaeobacter inhibens</name>
    <dbReference type="NCBI Taxonomy" id="221822"/>
    <lineage>
        <taxon>Bacteria</taxon>
        <taxon>Pseudomonadati</taxon>
        <taxon>Pseudomonadota</taxon>
        <taxon>Alphaproteobacteria</taxon>
        <taxon>Rhodobacterales</taxon>
        <taxon>Roseobacteraceae</taxon>
        <taxon>Phaeobacter</taxon>
    </lineage>
</organism>
<reference evidence="8 9" key="2">
    <citation type="journal article" date="2017" name="Genome Biol. Evol.">
        <title>Trajectories and Drivers of Genome Evolution in Surface-Associated Marine Phaeobacter.</title>
        <authorList>
            <person name="Freese H.M."/>
            <person name="Sikorski J."/>
            <person name="Bunk B."/>
            <person name="Scheuner C."/>
            <person name="Meier-Kolthoff J.P."/>
            <person name="Sproer C."/>
            <person name="Gram L."/>
            <person name="Overmann J."/>
        </authorList>
    </citation>
    <scope>NUCLEOTIDE SEQUENCE [LARGE SCALE GENOMIC DNA]</scope>
    <source>
        <strain evidence="8 9">P88</strain>
        <plasmid evidence="9">pp88_f</plasmid>
    </source>
</reference>
<dbReference type="GO" id="GO:0004029">
    <property type="term" value="F:aldehyde dehydrogenase (NAD+) activity"/>
    <property type="evidence" value="ECO:0007669"/>
    <property type="project" value="UniProtKB-EC"/>
</dbReference>
<accession>A0A2I7KH23</accession>
<evidence type="ECO:0000259" key="7">
    <source>
        <dbReference type="Pfam" id="PF00171"/>
    </source>
</evidence>
<dbReference type="EMBL" id="CP010731">
    <property type="protein sequence ID" value="AUR01892.1"/>
    <property type="molecule type" value="Genomic_DNA"/>
</dbReference>
<feature type="active site" evidence="5">
    <location>
        <position position="250"/>
    </location>
</feature>
<evidence type="ECO:0000313" key="9">
    <source>
        <dbReference type="Proteomes" id="UP000236447"/>
    </source>
</evidence>
<dbReference type="PANTHER" id="PTHR42804">
    <property type="entry name" value="ALDEHYDE DEHYDROGENASE"/>
    <property type="match status" value="1"/>
</dbReference>
<comment type="similarity">
    <text evidence="1 6">Belongs to the aldehyde dehydrogenase family.</text>
</comment>
<dbReference type="InterPro" id="IPR016162">
    <property type="entry name" value="Ald_DH_N"/>
</dbReference>
<dbReference type="PANTHER" id="PTHR42804:SF1">
    <property type="entry name" value="ALDEHYDE DEHYDROGENASE-RELATED"/>
    <property type="match status" value="1"/>
</dbReference>
<comment type="catalytic activity">
    <reaction evidence="4">
        <text>an aldehyde + NAD(+) + H2O = a carboxylate + NADH + 2 H(+)</text>
        <dbReference type="Rhea" id="RHEA:16185"/>
        <dbReference type="ChEBI" id="CHEBI:15377"/>
        <dbReference type="ChEBI" id="CHEBI:15378"/>
        <dbReference type="ChEBI" id="CHEBI:17478"/>
        <dbReference type="ChEBI" id="CHEBI:29067"/>
        <dbReference type="ChEBI" id="CHEBI:57540"/>
        <dbReference type="ChEBI" id="CHEBI:57945"/>
        <dbReference type="EC" id="1.2.1.3"/>
    </reaction>
</comment>
<dbReference type="CDD" id="cd07138">
    <property type="entry name" value="ALDH_CddD_SSP0762"/>
    <property type="match status" value="1"/>
</dbReference>
<dbReference type="InterPro" id="IPR029510">
    <property type="entry name" value="Ald_DH_CS_GLU"/>
</dbReference>
<dbReference type="PROSITE" id="PS00687">
    <property type="entry name" value="ALDEHYDE_DEHYDR_GLU"/>
    <property type="match status" value="1"/>
</dbReference>
<keyword evidence="8" id="KW-0614">Plasmid</keyword>
<dbReference type="InterPro" id="IPR016160">
    <property type="entry name" value="Ald_DH_CS_CYS"/>
</dbReference>
<name>A0A2I7KH23_9RHOB</name>
<dbReference type="EC" id="1.2.1.3" evidence="3"/>
<evidence type="ECO:0000256" key="4">
    <source>
        <dbReference type="ARBA" id="ARBA00049194"/>
    </source>
</evidence>
<evidence type="ECO:0000256" key="6">
    <source>
        <dbReference type="RuleBase" id="RU003345"/>
    </source>
</evidence>
<evidence type="ECO:0000256" key="2">
    <source>
        <dbReference type="ARBA" id="ARBA00023002"/>
    </source>
</evidence>
<gene>
    <name evidence="8" type="ORF">PhaeoP88_04580</name>
</gene>
<dbReference type="PROSITE" id="PS00070">
    <property type="entry name" value="ALDEHYDE_DEHYDR_CYS"/>
    <property type="match status" value="1"/>
</dbReference>
<dbReference type="InterPro" id="IPR015590">
    <property type="entry name" value="Aldehyde_DH_dom"/>
</dbReference>
<dbReference type="InterPro" id="IPR016161">
    <property type="entry name" value="Ald_DH/histidinol_DH"/>
</dbReference>
<dbReference type="Pfam" id="PF00171">
    <property type="entry name" value="Aldedh"/>
    <property type="match status" value="1"/>
</dbReference>
<feature type="domain" description="Aldehyde dehydrogenase" evidence="7">
    <location>
        <begin position="18"/>
        <end position="475"/>
    </location>
</feature>
<evidence type="ECO:0000256" key="1">
    <source>
        <dbReference type="ARBA" id="ARBA00009986"/>
    </source>
</evidence>
<keyword evidence="2 6" id="KW-0560">Oxidoreductase</keyword>
<evidence type="ECO:0000313" key="8">
    <source>
        <dbReference type="EMBL" id="AUR01892.1"/>
    </source>
</evidence>
<dbReference type="RefSeq" id="WP_102884738.1">
    <property type="nucleotide sequence ID" value="NZ_CP010731.1"/>
</dbReference>
<evidence type="ECO:0000256" key="3">
    <source>
        <dbReference type="ARBA" id="ARBA00024226"/>
    </source>
</evidence>
<evidence type="ECO:0000256" key="5">
    <source>
        <dbReference type="PROSITE-ProRule" id="PRU10007"/>
    </source>
</evidence>
<dbReference type="SUPFAM" id="SSF53720">
    <property type="entry name" value="ALDH-like"/>
    <property type="match status" value="1"/>
</dbReference>
<dbReference type="Gene3D" id="3.40.309.10">
    <property type="entry name" value="Aldehyde Dehydrogenase, Chain A, domain 2"/>
    <property type="match status" value="1"/>
</dbReference>
<dbReference type="AlphaFoldDB" id="A0A2I7KH23"/>
<dbReference type="InterPro" id="IPR016163">
    <property type="entry name" value="Ald_DH_C"/>
</dbReference>
<dbReference type="Gene3D" id="3.40.605.10">
    <property type="entry name" value="Aldehyde Dehydrogenase, Chain A, domain 1"/>
    <property type="match status" value="1"/>
</dbReference>
<proteinExistence type="inferred from homology"/>